<dbReference type="EMBL" id="LUCM01008799">
    <property type="protein sequence ID" value="KAA0187894.1"/>
    <property type="molecule type" value="Genomic_DNA"/>
</dbReference>
<accession>A0A8E0VIL0</accession>
<evidence type="ECO:0000313" key="1">
    <source>
        <dbReference type="EMBL" id="KAA0187894.1"/>
    </source>
</evidence>
<reference evidence="1" key="1">
    <citation type="submission" date="2019-05" db="EMBL/GenBank/DDBJ databases">
        <title>Annotation for the trematode Fasciolopsis buski.</title>
        <authorList>
            <person name="Choi Y.-J."/>
        </authorList>
    </citation>
    <scope>NUCLEOTIDE SEQUENCE</scope>
    <source>
        <strain evidence="1">HT</strain>
        <tissue evidence="1">Whole worm</tissue>
    </source>
</reference>
<organism evidence="1 2">
    <name type="scientific">Fasciolopsis buskii</name>
    <dbReference type="NCBI Taxonomy" id="27845"/>
    <lineage>
        <taxon>Eukaryota</taxon>
        <taxon>Metazoa</taxon>
        <taxon>Spiralia</taxon>
        <taxon>Lophotrochozoa</taxon>
        <taxon>Platyhelminthes</taxon>
        <taxon>Trematoda</taxon>
        <taxon>Digenea</taxon>
        <taxon>Plagiorchiida</taxon>
        <taxon>Echinostomata</taxon>
        <taxon>Echinostomatoidea</taxon>
        <taxon>Fasciolidae</taxon>
        <taxon>Fasciolopsis</taxon>
    </lineage>
</organism>
<evidence type="ECO:0000313" key="2">
    <source>
        <dbReference type="Proteomes" id="UP000728185"/>
    </source>
</evidence>
<dbReference type="OrthoDB" id="6248801at2759"/>
<dbReference type="Proteomes" id="UP000728185">
    <property type="component" value="Unassembled WGS sequence"/>
</dbReference>
<comment type="caution">
    <text evidence="1">The sequence shown here is derived from an EMBL/GenBank/DDBJ whole genome shotgun (WGS) entry which is preliminary data.</text>
</comment>
<sequence>FKSARDTRDCPIGKNVEAGLRCQAGTSGEYLIPVDSCTVPSVPETRENCYLTSLSPPGWLRQTYEPPEHFMLETLPENKPLKERRKPLTERDNLKLIRRQIFTGQTLDEACLPQGPGMPTLDPKLVLALTRNRVRLRHQRARRLGFKGIQISYRTARRVEKLMRSSSDSMQNSP</sequence>
<dbReference type="AlphaFoldDB" id="A0A8E0VIL0"/>
<keyword evidence="2" id="KW-1185">Reference proteome</keyword>
<feature type="non-terminal residue" evidence="1">
    <location>
        <position position="1"/>
    </location>
</feature>
<protein>
    <submittedName>
        <fullName evidence="1">Uncharacterized protein</fullName>
    </submittedName>
</protein>
<proteinExistence type="predicted"/>
<name>A0A8E0VIL0_9TREM</name>
<gene>
    <name evidence="1" type="ORF">FBUS_11716</name>
</gene>